<gene>
    <name evidence="2" type="ORF">DPN68_02595</name>
</gene>
<accession>A0A365P4Q7</accession>
<feature type="transmembrane region" description="Helical" evidence="1">
    <location>
        <begin position="42"/>
        <end position="60"/>
    </location>
</feature>
<evidence type="ECO:0000313" key="2">
    <source>
        <dbReference type="EMBL" id="RBA29552.1"/>
    </source>
</evidence>
<evidence type="ECO:0000256" key="1">
    <source>
        <dbReference type="SAM" id="Phobius"/>
    </source>
</evidence>
<sequence length="169" mass="20053">MGNFLNKEKLNKGEVIFFILYFLTSFTLFFTIDFPINKELSRFSLFFYSYGTVLFLYIFGYKSLRKLLFTQFFILIGLIHIIIFLLIKDNGELYFEKGHSGKGLNYTIIAILLIQILRYLSLKIQQKELVCPDRSGIDMFDNRKTNFFDFIFFLFYLLSFVGFIVITCN</sequence>
<organism evidence="2 3">
    <name type="scientific">Flavobacterium tibetense</name>
    <dbReference type="NCBI Taxonomy" id="2233533"/>
    <lineage>
        <taxon>Bacteria</taxon>
        <taxon>Pseudomonadati</taxon>
        <taxon>Bacteroidota</taxon>
        <taxon>Flavobacteriia</taxon>
        <taxon>Flavobacteriales</taxon>
        <taxon>Flavobacteriaceae</taxon>
        <taxon>Flavobacterium</taxon>
    </lineage>
</organism>
<reference evidence="2 3" key="1">
    <citation type="submission" date="2018-06" db="EMBL/GenBank/DDBJ databases">
        <title>Flavobacterium tibetense sp. nov., isolated from a wetland YonghuCo on Tibetan Plateau.</title>
        <authorList>
            <person name="Xing P."/>
            <person name="Phurbu D."/>
            <person name="Lu H."/>
        </authorList>
    </citation>
    <scope>NUCLEOTIDE SEQUENCE [LARGE SCALE GENOMIC DNA]</scope>
    <source>
        <strain evidence="2 3">YH5</strain>
    </source>
</reference>
<protein>
    <submittedName>
        <fullName evidence="2">Uncharacterized protein</fullName>
    </submittedName>
</protein>
<feature type="transmembrane region" description="Helical" evidence="1">
    <location>
        <begin position="103"/>
        <end position="120"/>
    </location>
</feature>
<dbReference type="Proteomes" id="UP000253319">
    <property type="component" value="Unassembled WGS sequence"/>
</dbReference>
<evidence type="ECO:0000313" key="3">
    <source>
        <dbReference type="Proteomes" id="UP000253319"/>
    </source>
</evidence>
<keyword evidence="1" id="KW-0812">Transmembrane</keyword>
<keyword evidence="3" id="KW-1185">Reference proteome</keyword>
<dbReference type="OrthoDB" id="797384at2"/>
<dbReference type="RefSeq" id="WP_113988034.1">
    <property type="nucleotide sequence ID" value="NZ_QLST01000002.1"/>
</dbReference>
<feature type="transmembrane region" description="Helical" evidence="1">
    <location>
        <begin position="67"/>
        <end position="87"/>
    </location>
</feature>
<dbReference type="EMBL" id="QLST01000002">
    <property type="protein sequence ID" value="RBA29552.1"/>
    <property type="molecule type" value="Genomic_DNA"/>
</dbReference>
<feature type="transmembrane region" description="Helical" evidence="1">
    <location>
        <begin position="15"/>
        <end position="36"/>
    </location>
</feature>
<feature type="transmembrane region" description="Helical" evidence="1">
    <location>
        <begin position="147"/>
        <end position="166"/>
    </location>
</feature>
<dbReference type="AlphaFoldDB" id="A0A365P4Q7"/>
<keyword evidence="1" id="KW-1133">Transmembrane helix</keyword>
<comment type="caution">
    <text evidence="2">The sequence shown here is derived from an EMBL/GenBank/DDBJ whole genome shotgun (WGS) entry which is preliminary data.</text>
</comment>
<proteinExistence type="predicted"/>
<name>A0A365P4Q7_9FLAO</name>
<keyword evidence="1" id="KW-0472">Membrane</keyword>